<evidence type="ECO:0000259" key="2">
    <source>
        <dbReference type="PROSITE" id="PS51456"/>
    </source>
</evidence>
<keyword evidence="1" id="KW-0505">Motor protein</keyword>
<comment type="similarity">
    <text evidence="1">Belongs to the TRAFAC class myosin-kinesin ATPase superfamily. Myosin family.</text>
</comment>
<protein>
    <recommendedName>
        <fullName evidence="2">Myosin motor domain-containing protein</fullName>
    </recommendedName>
</protein>
<accession>A0A0B6Y2E9</accession>
<feature type="non-terminal residue" evidence="3">
    <location>
        <position position="69"/>
    </location>
</feature>
<sequence>FDLMHSAKNTFVTELTRFQDMLGVRLDVLQGKQTISRTASRGKPTVGDTFKNQLSALVDVLDLTNPWYV</sequence>
<evidence type="ECO:0000313" key="3">
    <source>
        <dbReference type="EMBL" id="CEK50314.1"/>
    </source>
</evidence>
<dbReference type="PROSITE" id="PS51456">
    <property type="entry name" value="MYOSIN_MOTOR"/>
    <property type="match status" value="1"/>
</dbReference>
<dbReference type="GO" id="GO:0003774">
    <property type="term" value="F:cytoskeletal motor activity"/>
    <property type="evidence" value="ECO:0007669"/>
    <property type="project" value="InterPro"/>
</dbReference>
<reference evidence="3" key="1">
    <citation type="submission" date="2014-12" db="EMBL/GenBank/DDBJ databases">
        <title>Insight into the proteome of Arion vulgaris.</title>
        <authorList>
            <person name="Aradska J."/>
            <person name="Bulat T."/>
            <person name="Smidak R."/>
            <person name="Sarate P."/>
            <person name="Gangsoo J."/>
            <person name="Sialana F."/>
            <person name="Bilban M."/>
            <person name="Lubec G."/>
        </authorList>
    </citation>
    <scope>NUCLEOTIDE SEQUENCE</scope>
    <source>
        <tissue evidence="3">Skin</tissue>
    </source>
</reference>
<keyword evidence="1" id="KW-0518">Myosin</keyword>
<feature type="non-terminal residue" evidence="3">
    <location>
        <position position="1"/>
    </location>
</feature>
<proteinExistence type="inferred from homology"/>
<gene>
    <name evidence="3" type="primary">ORF10405</name>
</gene>
<dbReference type="GO" id="GO:0003779">
    <property type="term" value="F:actin binding"/>
    <property type="evidence" value="ECO:0007669"/>
    <property type="project" value="UniProtKB-KW"/>
</dbReference>
<dbReference type="InterPro" id="IPR001609">
    <property type="entry name" value="Myosin_head_motor_dom-like"/>
</dbReference>
<dbReference type="AlphaFoldDB" id="A0A0B6Y2E9"/>
<feature type="domain" description="Myosin motor" evidence="2">
    <location>
        <begin position="1"/>
        <end position="69"/>
    </location>
</feature>
<keyword evidence="1" id="KW-0009">Actin-binding</keyword>
<dbReference type="GO" id="GO:0005524">
    <property type="term" value="F:ATP binding"/>
    <property type="evidence" value="ECO:0007669"/>
    <property type="project" value="InterPro"/>
</dbReference>
<dbReference type="EMBL" id="HACG01003449">
    <property type="protein sequence ID" value="CEK50314.1"/>
    <property type="molecule type" value="Transcribed_RNA"/>
</dbReference>
<organism evidence="3">
    <name type="scientific">Arion vulgaris</name>
    <dbReference type="NCBI Taxonomy" id="1028688"/>
    <lineage>
        <taxon>Eukaryota</taxon>
        <taxon>Metazoa</taxon>
        <taxon>Spiralia</taxon>
        <taxon>Lophotrochozoa</taxon>
        <taxon>Mollusca</taxon>
        <taxon>Gastropoda</taxon>
        <taxon>Heterobranchia</taxon>
        <taxon>Euthyneura</taxon>
        <taxon>Panpulmonata</taxon>
        <taxon>Eupulmonata</taxon>
        <taxon>Stylommatophora</taxon>
        <taxon>Helicina</taxon>
        <taxon>Arionoidea</taxon>
        <taxon>Arionidae</taxon>
        <taxon>Arion</taxon>
    </lineage>
</organism>
<evidence type="ECO:0000256" key="1">
    <source>
        <dbReference type="PROSITE-ProRule" id="PRU00782"/>
    </source>
</evidence>
<name>A0A0B6Y2E9_9EUPU</name>
<comment type="caution">
    <text evidence="1">Lacks conserved residue(s) required for the propagation of feature annotation.</text>
</comment>
<dbReference type="GO" id="GO:0016459">
    <property type="term" value="C:myosin complex"/>
    <property type="evidence" value="ECO:0007669"/>
    <property type="project" value="UniProtKB-KW"/>
</dbReference>